<protein>
    <recommendedName>
        <fullName evidence="5">Alpha glucuronidase N-terminal domain-containing protein</fullName>
    </recommendedName>
</protein>
<feature type="signal peptide" evidence="2">
    <location>
        <begin position="1"/>
        <end position="22"/>
    </location>
</feature>
<dbReference type="Pfam" id="PF16126">
    <property type="entry name" value="DUF4838"/>
    <property type="match status" value="1"/>
</dbReference>
<sequence precursor="true">MKVYTVVAASLLLCFQVSPLQAAPGKKAGKLTLVRNGRPTSVIVTNGRPREGQRIAAEELQEHIRIMSGATLPIVKENELRPNAAEVLILVGESNLSRKYGVITKNLEPETFIVKTDRNVLILAGEDGGSKSNARTGTLWATYDFLQDQLGCRWIWPGEQGRRVPRRKTIEVPALDIRETPVVKIRHLRLLAQDKHRGGYQKEGLGQLLDLGKTYDQISEDESVWYRRMRLGSSFRISAGHAFTDWWAKFKDSDREIFALQPDGTRHPRKKSKPDFVKMCVSNPRLWELQLAKIKKYAAKGARGQWLNACENDGSGGFCTCPRCRAWDAAPNASLASLPPVEDGSDVDGAPDAADLPESLSDRYARWYNELAVRARKFDPEVRVVAYAYSKYRSPPVSLKHIEPNVWIGYVGFNAYPRPESYRKMSTDEWFGWSRLGATVFLRSNSLFYCGEGAPYVASHQMAEDLQFQVKNGLRATDYDALQGYWATTGPTYYVLARMLWDTDADVDQVLDEFYESFGPMQQVAKDYFDYWEAFTVGLGNNEKFMATRRADRMRAYPVIYNPAVFRKAEVILARARPLLRKATEEERERFHNLELGLQHGRLLAAALADGKTSTGPAGKRLMEFRREIAPRNVINVYWTTSKEKRYRVFE</sequence>
<dbReference type="Gene3D" id="3.30.379.10">
    <property type="entry name" value="Chitobiase/beta-hexosaminidase domain 2-like"/>
    <property type="match status" value="1"/>
</dbReference>
<evidence type="ECO:0000313" key="3">
    <source>
        <dbReference type="EMBL" id="QDT27593.1"/>
    </source>
</evidence>
<name>A0A517Q7J3_9PLAN</name>
<dbReference type="PANTHER" id="PTHR47406">
    <property type="entry name" value="COAGULATION FACTOR 5/8 TYPE, C-TERMINAL"/>
    <property type="match status" value="1"/>
</dbReference>
<keyword evidence="2" id="KW-0732">Signal</keyword>
<accession>A0A517Q7J3</accession>
<dbReference type="Proteomes" id="UP000315647">
    <property type="component" value="Chromosome"/>
</dbReference>
<dbReference type="InterPro" id="IPR032287">
    <property type="entry name" value="DUF4838"/>
</dbReference>
<evidence type="ECO:0000256" key="2">
    <source>
        <dbReference type="SAM" id="SignalP"/>
    </source>
</evidence>
<dbReference type="PANTHER" id="PTHR47406:SF2">
    <property type="entry name" value="ALPHA GLUCURONIDASE N-TERMINAL DOMAIN-CONTAINING PROTEIN"/>
    <property type="match status" value="1"/>
</dbReference>
<keyword evidence="1" id="KW-0378">Hydrolase</keyword>
<dbReference type="EMBL" id="CP037421">
    <property type="protein sequence ID" value="QDT27593.1"/>
    <property type="molecule type" value="Genomic_DNA"/>
</dbReference>
<proteinExistence type="predicted"/>
<organism evidence="3 4">
    <name type="scientific">Gimesia panareensis</name>
    <dbReference type="NCBI Taxonomy" id="2527978"/>
    <lineage>
        <taxon>Bacteria</taxon>
        <taxon>Pseudomonadati</taxon>
        <taxon>Planctomycetota</taxon>
        <taxon>Planctomycetia</taxon>
        <taxon>Planctomycetales</taxon>
        <taxon>Planctomycetaceae</taxon>
        <taxon>Gimesia</taxon>
    </lineage>
</organism>
<dbReference type="RefSeq" id="WP_145450103.1">
    <property type="nucleotide sequence ID" value="NZ_CP037421.1"/>
</dbReference>
<dbReference type="AlphaFoldDB" id="A0A517Q7J3"/>
<evidence type="ECO:0000313" key="4">
    <source>
        <dbReference type="Proteomes" id="UP000315647"/>
    </source>
</evidence>
<keyword evidence="4" id="KW-1185">Reference proteome</keyword>
<evidence type="ECO:0008006" key="5">
    <source>
        <dbReference type="Google" id="ProtNLM"/>
    </source>
</evidence>
<gene>
    <name evidence="3" type="ORF">Enr10x_29110</name>
</gene>
<dbReference type="InterPro" id="IPR029018">
    <property type="entry name" value="Hex-like_dom2"/>
</dbReference>
<reference evidence="3 4" key="1">
    <citation type="submission" date="2019-03" db="EMBL/GenBank/DDBJ databases">
        <title>Deep-cultivation of Planctomycetes and their phenomic and genomic characterization uncovers novel biology.</title>
        <authorList>
            <person name="Wiegand S."/>
            <person name="Jogler M."/>
            <person name="Boedeker C."/>
            <person name="Pinto D."/>
            <person name="Vollmers J."/>
            <person name="Rivas-Marin E."/>
            <person name="Kohn T."/>
            <person name="Peeters S.H."/>
            <person name="Heuer A."/>
            <person name="Rast P."/>
            <person name="Oberbeckmann S."/>
            <person name="Bunk B."/>
            <person name="Jeske O."/>
            <person name="Meyerdierks A."/>
            <person name="Storesund J.E."/>
            <person name="Kallscheuer N."/>
            <person name="Luecker S."/>
            <person name="Lage O.M."/>
            <person name="Pohl T."/>
            <person name="Merkel B.J."/>
            <person name="Hornburger P."/>
            <person name="Mueller R.-W."/>
            <person name="Bruemmer F."/>
            <person name="Labrenz M."/>
            <person name="Spormann A.M."/>
            <person name="Op den Camp H."/>
            <person name="Overmann J."/>
            <person name="Amann R."/>
            <person name="Jetten M.S.M."/>
            <person name="Mascher T."/>
            <person name="Medema M.H."/>
            <person name="Devos D.P."/>
            <person name="Kaster A.-K."/>
            <person name="Ovreas L."/>
            <person name="Rohde M."/>
            <person name="Galperin M.Y."/>
            <person name="Jogler C."/>
        </authorList>
    </citation>
    <scope>NUCLEOTIDE SEQUENCE [LARGE SCALE GENOMIC DNA]</scope>
    <source>
        <strain evidence="3 4">Enr10</strain>
    </source>
</reference>
<dbReference type="GO" id="GO:0016787">
    <property type="term" value="F:hydrolase activity"/>
    <property type="evidence" value="ECO:0007669"/>
    <property type="project" value="UniProtKB-KW"/>
</dbReference>
<evidence type="ECO:0000256" key="1">
    <source>
        <dbReference type="ARBA" id="ARBA00022801"/>
    </source>
</evidence>
<dbReference type="GO" id="GO:0005975">
    <property type="term" value="P:carbohydrate metabolic process"/>
    <property type="evidence" value="ECO:0007669"/>
    <property type="project" value="UniProtKB-ARBA"/>
</dbReference>
<feature type="chain" id="PRO_5021760168" description="Alpha glucuronidase N-terminal domain-containing protein" evidence="2">
    <location>
        <begin position="23"/>
        <end position="651"/>
    </location>
</feature>